<evidence type="ECO:0000313" key="2">
    <source>
        <dbReference type="Proteomes" id="UP000029228"/>
    </source>
</evidence>
<sequence>MIGLEATEINATLSSGLQAGLQNPVALPPNQDPNTEWIEEHQISLSGQPQNHWKHLYHL</sequence>
<evidence type="ECO:0000313" key="1">
    <source>
        <dbReference type="EMBL" id="GAL21801.1"/>
    </source>
</evidence>
<dbReference type="Proteomes" id="UP000029228">
    <property type="component" value="Unassembled WGS sequence"/>
</dbReference>
<proteinExistence type="predicted"/>
<dbReference type="EMBL" id="BBMR01000009">
    <property type="protein sequence ID" value="GAL21801.1"/>
    <property type="molecule type" value="Genomic_DNA"/>
</dbReference>
<reference evidence="1 2" key="1">
    <citation type="submission" date="2014-09" db="EMBL/GenBank/DDBJ databases">
        <title>Vibrio maritimus JCM 19235. (C45) whole genome shotgun sequence.</title>
        <authorList>
            <person name="Sawabe T."/>
            <person name="Meirelles P."/>
            <person name="Nakanishi M."/>
            <person name="Sayaka M."/>
            <person name="Hattori M."/>
            <person name="Ohkuma M."/>
        </authorList>
    </citation>
    <scope>NUCLEOTIDE SEQUENCE [LARGE SCALE GENOMIC DNA]</scope>
    <source>
        <strain evidence="2">JCM19235</strain>
    </source>
</reference>
<organism evidence="1 2">
    <name type="scientific">Vibrio maritimus</name>
    <dbReference type="NCBI Taxonomy" id="990268"/>
    <lineage>
        <taxon>Bacteria</taxon>
        <taxon>Pseudomonadati</taxon>
        <taxon>Pseudomonadota</taxon>
        <taxon>Gammaproteobacteria</taxon>
        <taxon>Vibrionales</taxon>
        <taxon>Vibrionaceae</taxon>
        <taxon>Vibrio</taxon>
    </lineage>
</organism>
<accession>A0A090S2K9</accession>
<dbReference type="AlphaFoldDB" id="A0A090S2K9"/>
<name>A0A090S2K9_9VIBR</name>
<gene>
    <name evidence="1" type="ORF">JCM19235_1623</name>
</gene>
<dbReference type="STRING" id="990268.JCM19235_1623"/>
<comment type="caution">
    <text evidence="1">The sequence shown here is derived from an EMBL/GenBank/DDBJ whole genome shotgun (WGS) entry which is preliminary data.</text>
</comment>
<keyword evidence="2" id="KW-1185">Reference proteome</keyword>
<protein>
    <submittedName>
        <fullName evidence="1">Uncharacterized protein</fullName>
    </submittedName>
</protein>